<proteinExistence type="predicted"/>
<accession>A0A848IXM4</accession>
<dbReference type="Pfam" id="PF13568">
    <property type="entry name" value="OMP_b-brl_2"/>
    <property type="match status" value="1"/>
</dbReference>
<protein>
    <submittedName>
        <fullName evidence="3">PorT family protein</fullName>
    </submittedName>
</protein>
<feature type="domain" description="Outer membrane protein beta-barrel" evidence="2">
    <location>
        <begin position="21"/>
        <end position="180"/>
    </location>
</feature>
<feature type="signal peptide" evidence="1">
    <location>
        <begin position="1"/>
        <end position="22"/>
    </location>
</feature>
<dbReference type="InterPro" id="IPR011250">
    <property type="entry name" value="OMP/PagP_B-barrel"/>
</dbReference>
<dbReference type="InterPro" id="IPR025665">
    <property type="entry name" value="Beta-barrel_OMP_2"/>
</dbReference>
<evidence type="ECO:0000313" key="4">
    <source>
        <dbReference type="Proteomes" id="UP000559010"/>
    </source>
</evidence>
<sequence>MVIRNFFIAFSMLVLTALSTQAQNSGVGFKGGVNMTKLTSEQPADYDFGYYGGVFLSLPVNQALSIQPEFIYTKYKSTSEYSLAGANYTNEYELDAIQIPLMGKVHFAQILFLEVGPQASFLLSQKQTKTVESSLGGGTTTTEEDLSYKEIEWYINMGAGIELPVGLHLNVRYNLGMNNLNDDSSDDNEVRTRMWQVGIGYRFGSSN</sequence>
<keyword evidence="4" id="KW-1185">Reference proteome</keyword>
<dbReference type="AlphaFoldDB" id="A0A848IXM4"/>
<dbReference type="RefSeq" id="WP_169681590.1">
    <property type="nucleotide sequence ID" value="NZ_JABBNU010000006.1"/>
</dbReference>
<evidence type="ECO:0000256" key="1">
    <source>
        <dbReference type="SAM" id="SignalP"/>
    </source>
</evidence>
<name>A0A848IXM4_9BACT</name>
<reference evidence="3 4" key="1">
    <citation type="submission" date="2020-04" db="EMBL/GenBank/DDBJ databases">
        <title>Flammeovirgaceae bacterium KN852 isolated from deep sea.</title>
        <authorList>
            <person name="Zhang D.-C."/>
        </authorList>
    </citation>
    <scope>NUCLEOTIDE SEQUENCE [LARGE SCALE GENOMIC DNA]</scope>
    <source>
        <strain evidence="3 4">KN852</strain>
    </source>
</reference>
<evidence type="ECO:0000259" key="2">
    <source>
        <dbReference type="Pfam" id="PF13568"/>
    </source>
</evidence>
<evidence type="ECO:0000313" key="3">
    <source>
        <dbReference type="EMBL" id="NMM49047.1"/>
    </source>
</evidence>
<dbReference type="Proteomes" id="UP000559010">
    <property type="component" value="Unassembled WGS sequence"/>
</dbReference>
<gene>
    <name evidence="3" type="ORF">HH304_11610</name>
</gene>
<organism evidence="3 4">
    <name type="scientific">Marinigracilibium pacificum</name>
    <dbReference type="NCBI Taxonomy" id="2729599"/>
    <lineage>
        <taxon>Bacteria</taxon>
        <taxon>Pseudomonadati</taxon>
        <taxon>Bacteroidota</taxon>
        <taxon>Cytophagia</taxon>
        <taxon>Cytophagales</taxon>
        <taxon>Flammeovirgaceae</taxon>
        <taxon>Marinigracilibium</taxon>
    </lineage>
</organism>
<feature type="chain" id="PRO_5033042250" evidence="1">
    <location>
        <begin position="23"/>
        <end position="207"/>
    </location>
</feature>
<comment type="caution">
    <text evidence="3">The sequence shown here is derived from an EMBL/GenBank/DDBJ whole genome shotgun (WGS) entry which is preliminary data.</text>
</comment>
<keyword evidence="1" id="KW-0732">Signal</keyword>
<dbReference type="SUPFAM" id="SSF56925">
    <property type="entry name" value="OMPA-like"/>
    <property type="match status" value="1"/>
</dbReference>
<dbReference type="EMBL" id="JABBNU010000006">
    <property type="protein sequence ID" value="NMM49047.1"/>
    <property type="molecule type" value="Genomic_DNA"/>
</dbReference>